<dbReference type="Proteomes" id="UP000001070">
    <property type="component" value="Unassembled WGS sequence"/>
</dbReference>
<protein>
    <submittedName>
        <fullName evidence="1">GH13129</fullName>
    </submittedName>
</protein>
<dbReference type="InterPro" id="IPR016024">
    <property type="entry name" value="ARM-type_fold"/>
</dbReference>
<organism evidence="2">
    <name type="scientific">Drosophila grimshawi</name>
    <name type="common">Hawaiian fruit fly</name>
    <name type="synonym">Idiomyia grimshawi</name>
    <dbReference type="NCBI Taxonomy" id="7222"/>
    <lineage>
        <taxon>Eukaryota</taxon>
        <taxon>Metazoa</taxon>
        <taxon>Ecdysozoa</taxon>
        <taxon>Arthropoda</taxon>
        <taxon>Hexapoda</taxon>
        <taxon>Insecta</taxon>
        <taxon>Pterygota</taxon>
        <taxon>Neoptera</taxon>
        <taxon>Endopterygota</taxon>
        <taxon>Diptera</taxon>
        <taxon>Brachycera</taxon>
        <taxon>Muscomorpha</taxon>
        <taxon>Ephydroidea</taxon>
        <taxon>Drosophilidae</taxon>
        <taxon>Drosophila</taxon>
        <taxon>Hawaiian Drosophila</taxon>
    </lineage>
</organism>
<proteinExistence type="predicted"/>
<evidence type="ECO:0000313" key="2">
    <source>
        <dbReference type="Proteomes" id="UP000001070"/>
    </source>
</evidence>
<dbReference type="SUPFAM" id="SSF48371">
    <property type="entry name" value="ARM repeat"/>
    <property type="match status" value="1"/>
</dbReference>
<dbReference type="eggNOG" id="ENOG502S9I9">
    <property type="taxonomic scope" value="Eukaryota"/>
</dbReference>
<keyword evidence="2" id="KW-1185">Reference proteome</keyword>
<dbReference type="HOGENOM" id="CLU_752874_0_0_1"/>
<dbReference type="OrthoDB" id="21522at2759"/>
<dbReference type="EMBL" id="CH916372">
    <property type="protein sequence ID" value="EDV99251.1"/>
    <property type="molecule type" value="Genomic_DNA"/>
</dbReference>
<evidence type="ECO:0000313" key="1">
    <source>
        <dbReference type="EMBL" id="EDV99251.1"/>
    </source>
</evidence>
<dbReference type="Gene3D" id="1.25.10.10">
    <property type="entry name" value="Leucine-rich Repeat Variant"/>
    <property type="match status" value="1"/>
</dbReference>
<dbReference type="InterPro" id="IPR011989">
    <property type="entry name" value="ARM-like"/>
</dbReference>
<dbReference type="KEGG" id="dgr:6567160"/>
<sequence length="375" mass="42061">METAGEVPAPPGQMNNTALRHKIREYARQQRKDLRTNTTDALRFGLGQIKDKIMELENLGIKDVQGMAGRIKRRKHADTKDMYRLSHAFLQGNDNINAFAEVQGATQVIIKELTGTHVQHQIEAAECLCNFSLGDAHVCEKITTMAGSYLVTLLNSQEPRLKRSCLWTLANIIATCSKSAKTLLQMQLATKLWKMYTTSSSDIDAYQEDTGICLYLIANHAASSITTEDRRHIARHLHMKQPTEPAADYYMFIVFQFEVVGLENNLCSAHFQHLLNYFMDNLKTNLSTSTGKLHIIYGVRVLANMFATRPLIGRLDSQADQLVSTLNQLFALGDAGLTMDLMQLLKNIVDAQSMDNDFLLKQICVYASPVIVNSC</sequence>
<dbReference type="InParanoid" id="B4JQS1"/>
<dbReference type="PANTHER" id="PTHR16356">
    <property type="entry name" value="TRANSMEMBRANE AND COILED-COIL DOMAIN-CONTAINING PROTEIN 6 TMCO6"/>
    <property type="match status" value="1"/>
</dbReference>
<accession>B4JQS1</accession>
<dbReference type="PhylomeDB" id="B4JQS1"/>
<gene>
    <name evidence="1" type="primary">Dgri\GH13129</name>
    <name evidence="1" type="ORF">Dgri_GH13129</name>
</gene>
<dbReference type="STRING" id="7222.B4JQS1"/>
<dbReference type="AlphaFoldDB" id="B4JQS1"/>
<dbReference type="PANTHER" id="PTHR16356:SF1">
    <property type="entry name" value="TRANSMEMBRANE AND COILED-COIL DOMAIN-CONTAINING PROTEIN 6"/>
    <property type="match status" value="1"/>
</dbReference>
<name>B4JQS1_DROGR</name>
<dbReference type="OMA" id="CRMKAKD"/>
<reference evidence="1 2" key="1">
    <citation type="journal article" date="2007" name="Nature">
        <title>Evolution of genes and genomes on the Drosophila phylogeny.</title>
        <authorList>
            <consortium name="Drosophila 12 Genomes Consortium"/>
            <person name="Clark A.G."/>
            <person name="Eisen M.B."/>
            <person name="Smith D.R."/>
            <person name="Bergman C.M."/>
            <person name="Oliver B."/>
            <person name="Markow T.A."/>
            <person name="Kaufman T.C."/>
            <person name="Kellis M."/>
            <person name="Gelbart W."/>
            <person name="Iyer V.N."/>
            <person name="Pollard D.A."/>
            <person name="Sackton T.B."/>
            <person name="Larracuente A.M."/>
            <person name="Singh N.D."/>
            <person name="Abad J.P."/>
            <person name="Abt D.N."/>
            <person name="Adryan B."/>
            <person name="Aguade M."/>
            <person name="Akashi H."/>
            <person name="Anderson W.W."/>
            <person name="Aquadro C.F."/>
            <person name="Ardell D.H."/>
            <person name="Arguello R."/>
            <person name="Artieri C.G."/>
            <person name="Barbash D.A."/>
            <person name="Barker D."/>
            <person name="Barsanti P."/>
            <person name="Batterham P."/>
            <person name="Batzoglou S."/>
            <person name="Begun D."/>
            <person name="Bhutkar A."/>
            <person name="Blanco E."/>
            <person name="Bosak S.A."/>
            <person name="Bradley R.K."/>
            <person name="Brand A.D."/>
            <person name="Brent M.R."/>
            <person name="Brooks A.N."/>
            <person name="Brown R.H."/>
            <person name="Butlin R.K."/>
            <person name="Caggese C."/>
            <person name="Calvi B.R."/>
            <person name="Bernardo de Carvalho A."/>
            <person name="Caspi A."/>
            <person name="Castrezana S."/>
            <person name="Celniker S.E."/>
            <person name="Chang J.L."/>
            <person name="Chapple C."/>
            <person name="Chatterji S."/>
            <person name="Chinwalla A."/>
            <person name="Civetta A."/>
            <person name="Clifton S.W."/>
            <person name="Comeron J.M."/>
            <person name="Costello J.C."/>
            <person name="Coyne J.A."/>
            <person name="Daub J."/>
            <person name="David R.G."/>
            <person name="Delcher A.L."/>
            <person name="Delehaunty K."/>
            <person name="Do C.B."/>
            <person name="Ebling H."/>
            <person name="Edwards K."/>
            <person name="Eickbush T."/>
            <person name="Evans J.D."/>
            <person name="Filipski A."/>
            <person name="Findeiss S."/>
            <person name="Freyhult E."/>
            <person name="Fulton L."/>
            <person name="Fulton R."/>
            <person name="Garcia A.C."/>
            <person name="Gardiner A."/>
            <person name="Garfield D.A."/>
            <person name="Garvin B.E."/>
            <person name="Gibson G."/>
            <person name="Gilbert D."/>
            <person name="Gnerre S."/>
            <person name="Godfrey J."/>
            <person name="Good R."/>
            <person name="Gotea V."/>
            <person name="Gravely B."/>
            <person name="Greenberg A.J."/>
            <person name="Griffiths-Jones S."/>
            <person name="Gross S."/>
            <person name="Guigo R."/>
            <person name="Gustafson E.A."/>
            <person name="Haerty W."/>
            <person name="Hahn M.W."/>
            <person name="Halligan D.L."/>
            <person name="Halpern A.L."/>
            <person name="Halter G.M."/>
            <person name="Han M.V."/>
            <person name="Heger A."/>
            <person name="Hillier L."/>
            <person name="Hinrichs A.S."/>
            <person name="Holmes I."/>
            <person name="Hoskins R.A."/>
            <person name="Hubisz M.J."/>
            <person name="Hultmark D."/>
            <person name="Huntley M.A."/>
            <person name="Jaffe D.B."/>
            <person name="Jagadeeshan S."/>
            <person name="Jeck W.R."/>
            <person name="Johnson J."/>
            <person name="Jones C.D."/>
            <person name="Jordan W.C."/>
            <person name="Karpen G.H."/>
            <person name="Kataoka E."/>
            <person name="Keightley P.D."/>
            <person name="Kheradpour P."/>
            <person name="Kirkness E.F."/>
            <person name="Koerich L.B."/>
            <person name="Kristiansen K."/>
            <person name="Kudrna D."/>
            <person name="Kulathinal R.J."/>
            <person name="Kumar S."/>
            <person name="Kwok R."/>
            <person name="Lander E."/>
            <person name="Langley C.H."/>
            <person name="Lapoint R."/>
            <person name="Lazzaro B.P."/>
            <person name="Lee S.J."/>
            <person name="Levesque L."/>
            <person name="Li R."/>
            <person name="Lin C.F."/>
            <person name="Lin M.F."/>
            <person name="Lindblad-Toh K."/>
            <person name="Llopart A."/>
            <person name="Long M."/>
            <person name="Low L."/>
            <person name="Lozovsky E."/>
            <person name="Lu J."/>
            <person name="Luo M."/>
            <person name="Machado C.A."/>
            <person name="Makalowski W."/>
            <person name="Marzo M."/>
            <person name="Matsuda M."/>
            <person name="Matzkin L."/>
            <person name="McAllister B."/>
            <person name="McBride C.S."/>
            <person name="McKernan B."/>
            <person name="McKernan K."/>
            <person name="Mendez-Lago M."/>
            <person name="Minx P."/>
            <person name="Mollenhauer M.U."/>
            <person name="Montooth K."/>
            <person name="Mount S.M."/>
            <person name="Mu X."/>
            <person name="Myers E."/>
            <person name="Negre B."/>
            <person name="Newfeld S."/>
            <person name="Nielsen R."/>
            <person name="Noor M.A."/>
            <person name="O'Grady P."/>
            <person name="Pachter L."/>
            <person name="Papaceit M."/>
            <person name="Parisi M.J."/>
            <person name="Parisi M."/>
            <person name="Parts L."/>
            <person name="Pedersen J.S."/>
            <person name="Pesole G."/>
            <person name="Phillippy A.M."/>
            <person name="Ponting C.P."/>
            <person name="Pop M."/>
            <person name="Porcelli D."/>
            <person name="Powell J.R."/>
            <person name="Prohaska S."/>
            <person name="Pruitt K."/>
            <person name="Puig M."/>
            <person name="Quesneville H."/>
            <person name="Ram K.R."/>
            <person name="Rand D."/>
            <person name="Rasmussen M.D."/>
            <person name="Reed L.K."/>
            <person name="Reenan R."/>
            <person name="Reily A."/>
            <person name="Remington K.A."/>
            <person name="Rieger T.T."/>
            <person name="Ritchie M.G."/>
            <person name="Robin C."/>
            <person name="Rogers Y.H."/>
            <person name="Rohde C."/>
            <person name="Rozas J."/>
            <person name="Rubenfield M.J."/>
            <person name="Ruiz A."/>
            <person name="Russo S."/>
            <person name="Salzberg S.L."/>
            <person name="Sanchez-Gracia A."/>
            <person name="Saranga D.J."/>
            <person name="Sato H."/>
            <person name="Schaeffer S.W."/>
            <person name="Schatz M.C."/>
            <person name="Schlenke T."/>
            <person name="Schwartz R."/>
            <person name="Segarra C."/>
            <person name="Singh R.S."/>
            <person name="Sirot L."/>
            <person name="Sirota M."/>
            <person name="Sisneros N.B."/>
            <person name="Smith C.D."/>
            <person name="Smith T.F."/>
            <person name="Spieth J."/>
            <person name="Stage D.E."/>
            <person name="Stark A."/>
            <person name="Stephan W."/>
            <person name="Strausberg R.L."/>
            <person name="Strempel S."/>
            <person name="Sturgill D."/>
            <person name="Sutton G."/>
            <person name="Sutton G.G."/>
            <person name="Tao W."/>
            <person name="Teichmann S."/>
            <person name="Tobari Y.N."/>
            <person name="Tomimura Y."/>
            <person name="Tsolas J.M."/>
            <person name="Valente V.L."/>
            <person name="Venter E."/>
            <person name="Venter J.C."/>
            <person name="Vicario S."/>
            <person name="Vieira F.G."/>
            <person name="Vilella A.J."/>
            <person name="Villasante A."/>
            <person name="Walenz B."/>
            <person name="Wang J."/>
            <person name="Wasserman M."/>
            <person name="Watts T."/>
            <person name="Wilson D."/>
            <person name="Wilson R.K."/>
            <person name="Wing R.A."/>
            <person name="Wolfner M.F."/>
            <person name="Wong A."/>
            <person name="Wong G.K."/>
            <person name="Wu C.I."/>
            <person name="Wu G."/>
            <person name="Yamamoto D."/>
            <person name="Yang H.P."/>
            <person name="Yang S.P."/>
            <person name="Yorke J.A."/>
            <person name="Yoshida K."/>
            <person name="Zdobnov E."/>
            <person name="Zhang P."/>
            <person name="Zhang Y."/>
            <person name="Zimin A.V."/>
            <person name="Baldwin J."/>
            <person name="Abdouelleil A."/>
            <person name="Abdulkadir J."/>
            <person name="Abebe A."/>
            <person name="Abera B."/>
            <person name="Abreu J."/>
            <person name="Acer S.C."/>
            <person name="Aftuck L."/>
            <person name="Alexander A."/>
            <person name="An P."/>
            <person name="Anderson E."/>
            <person name="Anderson S."/>
            <person name="Arachi H."/>
            <person name="Azer M."/>
            <person name="Bachantsang P."/>
            <person name="Barry A."/>
            <person name="Bayul T."/>
            <person name="Berlin A."/>
            <person name="Bessette D."/>
            <person name="Bloom T."/>
            <person name="Blye J."/>
            <person name="Boguslavskiy L."/>
            <person name="Bonnet C."/>
            <person name="Boukhgalter B."/>
            <person name="Bourzgui I."/>
            <person name="Brown A."/>
            <person name="Cahill P."/>
            <person name="Channer S."/>
            <person name="Cheshatsang Y."/>
            <person name="Chuda L."/>
            <person name="Citroen M."/>
            <person name="Collymore A."/>
            <person name="Cooke P."/>
            <person name="Costello M."/>
            <person name="D'Aco K."/>
            <person name="Daza R."/>
            <person name="De Haan G."/>
            <person name="DeGray S."/>
            <person name="DeMaso C."/>
            <person name="Dhargay N."/>
            <person name="Dooley K."/>
            <person name="Dooley E."/>
            <person name="Doricent M."/>
            <person name="Dorje P."/>
            <person name="Dorjee K."/>
            <person name="Dupes A."/>
            <person name="Elong R."/>
            <person name="Falk J."/>
            <person name="Farina A."/>
            <person name="Faro S."/>
            <person name="Ferguson D."/>
            <person name="Fisher S."/>
            <person name="Foley C.D."/>
            <person name="Franke A."/>
            <person name="Friedrich D."/>
            <person name="Gadbois L."/>
            <person name="Gearin G."/>
            <person name="Gearin C.R."/>
            <person name="Giannoukos G."/>
            <person name="Goode T."/>
            <person name="Graham J."/>
            <person name="Grandbois E."/>
            <person name="Grewal S."/>
            <person name="Gyaltsen K."/>
            <person name="Hafez N."/>
            <person name="Hagos B."/>
            <person name="Hall J."/>
            <person name="Henson C."/>
            <person name="Hollinger A."/>
            <person name="Honan T."/>
            <person name="Huard M.D."/>
            <person name="Hughes L."/>
            <person name="Hurhula B."/>
            <person name="Husby M.E."/>
            <person name="Kamat A."/>
            <person name="Kanga B."/>
            <person name="Kashin S."/>
            <person name="Khazanovich D."/>
            <person name="Kisner P."/>
            <person name="Lance K."/>
            <person name="Lara M."/>
            <person name="Lee W."/>
            <person name="Lennon N."/>
            <person name="Letendre F."/>
            <person name="LeVine R."/>
            <person name="Lipovsky A."/>
            <person name="Liu X."/>
            <person name="Liu J."/>
            <person name="Liu S."/>
            <person name="Lokyitsang T."/>
            <person name="Lokyitsang Y."/>
            <person name="Lubonja R."/>
            <person name="Lui A."/>
            <person name="MacDonald P."/>
            <person name="Magnisalis V."/>
            <person name="Maru K."/>
            <person name="Matthews C."/>
            <person name="McCusker W."/>
            <person name="McDonough S."/>
            <person name="Mehta T."/>
            <person name="Meldrim J."/>
            <person name="Meneus L."/>
            <person name="Mihai O."/>
            <person name="Mihalev A."/>
            <person name="Mihova T."/>
            <person name="Mittelman R."/>
            <person name="Mlenga V."/>
            <person name="Montmayeur A."/>
            <person name="Mulrain L."/>
            <person name="Navidi A."/>
            <person name="Naylor J."/>
            <person name="Negash T."/>
            <person name="Nguyen T."/>
            <person name="Nguyen N."/>
            <person name="Nicol R."/>
            <person name="Norbu C."/>
            <person name="Norbu N."/>
            <person name="Novod N."/>
            <person name="O'Neill B."/>
            <person name="Osman S."/>
            <person name="Markiewicz E."/>
            <person name="Oyono O.L."/>
            <person name="Patti C."/>
            <person name="Phunkhang P."/>
            <person name="Pierre F."/>
            <person name="Priest M."/>
            <person name="Raghuraman S."/>
            <person name="Rege F."/>
            <person name="Reyes R."/>
            <person name="Rise C."/>
            <person name="Rogov P."/>
            <person name="Ross K."/>
            <person name="Ryan E."/>
            <person name="Settipalli S."/>
            <person name="Shea T."/>
            <person name="Sherpa N."/>
            <person name="Shi L."/>
            <person name="Shih D."/>
            <person name="Sparrow T."/>
            <person name="Spaulding J."/>
            <person name="Stalker J."/>
            <person name="Stange-Thomann N."/>
            <person name="Stavropoulos S."/>
            <person name="Stone C."/>
            <person name="Strader C."/>
            <person name="Tesfaye S."/>
            <person name="Thomson T."/>
            <person name="Thoulutsang Y."/>
            <person name="Thoulutsang D."/>
            <person name="Topham K."/>
            <person name="Topping I."/>
            <person name="Tsamla T."/>
            <person name="Vassiliev H."/>
            <person name="Vo A."/>
            <person name="Wangchuk T."/>
            <person name="Wangdi T."/>
            <person name="Weiand M."/>
            <person name="Wilkinson J."/>
            <person name="Wilson A."/>
            <person name="Yadav S."/>
            <person name="Young G."/>
            <person name="Yu Q."/>
            <person name="Zembek L."/>
            <person name="Zhong D."/>
            <person name="Zimmer A."/>
            <person name="Zwirko Z."/>
            <person name="Jaffe D.B."/>
            <person name="Alvarez P."/>
            <person name="Brockman W."/>
            <person name="Butler J."/>
            <person name="Chin C."/>
            <person name="Gnerre S."/>
            <person name="Grabherr M."/>
            <person name="Kleber M."/>
            <person name="Mauceli E."/>
            <person name="MacCallum I."/>
        </authorList>
    </citation>
    <scope>NUCLEOTIDE SEQUENCE [LARGE SCALE GENOMIC DNA]</scope>
    <source>
        <strain evidence="2">Tucson 15287-2541.00</strain>
    </source>
</reference>